<proteinExistence type="predicted"/>
<sequence>MTLNIPFFFARVLAQHLFGMEEKFETSVVCHLRASLSTLPIHTKAKRHIQSERLSLKLRCKRAQYSCYWHRRGGSHQMVLLWCRPYLQDIDLSYIELGKQGRLIKSSQL</sequence>
<evidence type="ECO:0000313" key="1">
    <source>
        <dbReference type="EMBL" id="EGO30032.1"/>
    </source>
</evidence>
<organism>
    <name type="scientific">Serpula lacrymans var. lacrymans (strain S7.9)</name>
    <name type="common">Dry rot fungus</name>
    <dbReference type="NCBI Taxonomy" id="578457"/>
    <lineage>
        <taxon>Eukaryota</taxon>
        <taxon>Fungi</taxon>
        <taxon>Dikarya</taxon>
        <taxon>Basidiomycota</taxon>
        <taxon>Agaricomycotina</taxon>
        <taxon>Agaricomycetes</taxon>
        <taxon>Agaricomycetidae</taxon>
        <taxon>Boletales</taxon>
        <taxon>Coniophorineae</taxon>
        <taxon>Serpulaceae</taxon>
        <taxon>Serpula</taxon>
    </lineage>
</organism>
<accession>F8NJI2</accession>
<dbReference type="AlphaFoldDB" id="F8NJI2"/>
<dbReference type="RefSeq" id="XP_007314274.1">
    <property type="nucleotide sequence ID" value="XM_007314212.1"/>
</dbReference>
<dbReference type="KEGG" id="sla:SERLADRAFT_458498"/>
<dbReference type="EMBL" id="GL945429">
    <property type="protein sequence ID" value="EGO30032.1"/>
    <property type="molecule type" value="Genomic_DNA"/>
</dbReference>
<reference evidence="1" key="1">
    <citation type="submission" date="2011-04" db="EMBL/GenBank/DDBJ databases">
        <title>Evolution of plant cell wall degrading machinery underlies the functional diversity of forest fungi.</title>
        <authorList>
            <consortium name="US DOE Joint Genome Institute (JGI-PGF)"/>
            <person name="Eastwood D.C."/>
            <person name="Floudas D."/>
            <person name="Binder M."/>
            <person name="Majcherczyk A."/>
            <person name="Schneider P."/>
            <person name="Aerts A."/>
            <person name="Asiegbu F.O."/>
            <person name="Baker S.E."/>
            <person name="Barry K."/>
            <person name="Bendiksby M."/>
            <person name="Blumentritt M."/>
            <person name="Coutinho P.M."/>
            <person name="Cullen D."/>
            <person name="Cullen D."/>
            <person name="Gathman A."/>
            <person name="Goodell B."/>
            <person name="Henrissat B."/>
            <person name="Ihrmark K."/>
            <person name="Kauserud H."/>
            <person name="Kohler A."/>
            <person name="LaButti K."/>
            <person name="Lapidus A."/>
            <person name="Lavin J.L."/>
            <person name="Lee Y.-H."/>
            <person name="Lindquist E."/>
            <person name="Lilly W."/>
            <person name="Lucas S."/>
            <person name="Morin E."/>
            <person name="Murat C."/>
            <person name="Oguiza J.A."/>
            <person name="Park J."/>
            <person name="Pisabarro A.G."/>
            <person name="Riley R."/>
            <person name="Rosling A."/>
            <person name="Salamov A."/>
            <person name="Schmidt O."/>
            <person name="Schmutz J."/>
            <person name="Skrede I."/>
            <person name="Stenlid J."/>
            <person name="Wiebenga A."/>
            <person name="Xie X."/>
            <person name="Kues U."/>
            <person name="Hibbett D.S."/>
            <person name="Hoffmeister D."/>
            <person name="Hogberg N."/>
            <person name="Martin F."/>
            <person name="Grigoriev I.V."/>
            <person name="Watkinson S.C."/>
        </authorList>
    </citation>
    <scope>NUCLEOTIDE SEQUENCE</scope>
    <source>
        <strain evidence="1">S7.9</strain>
    </source>
</reference>
<name>F8NJI2_SERL9</name>
<dbReference type="GeneID" id="18817736"/>
<dbReference type="Proteomes" id="UP000008064">
    <property type="component" value="Unassembled WGS sequence"/>
</dbReference>
<dbReference type="HOGENOM" id="CLU_182675_0_0_1"/>
<protein>
    <submittedName>
        <fullName evidence="1">Uncharacterized protein</fullName>
    </submittedName>
</protein>
<gene>
    <name evidence="1" type="ORF">SERLADRAFT_458498</name>
</gene>